<dbReference type="PANTHER" id="PTHR33112:SF10">
    <property type="entry name" value="TOL"/>
    <property type="match status" value="1"/>
</dbReference>
<dbReference type="EMBL" id="ABDF02000092">
    <property type="protein sequence ID" value="EHK15285.1"/>
    <property type="molecule type" value="Genomic_DNA"/>
</dbReference>
<feature type="domain" description="Heterokaryon incompatibility" evidence="1">
    <location>
        <begin position="5"/>
        <end position="102"/>
    </location>
</feature>
<dbReference type="HOGENOM" id="CLU_002639_4_2_1"/>
<gene>
    <name evidence="2" type="ORF">TRIVIDRAFT_138679</name>
</gene>
<dbReference type="GeneID" id="25787774"/>
<reference evidence="2 3" key="1">
    <citation type="journal article" date="2011" name="Genome Biol.">
        <title>Comparative genome sequence analysis underscores mycoparasitism as the ancestral life style of Trichoderma.</title>
        <authorList>
            <person name="Kubicek C.P."/>
            <person name="Herrera-Estrella A."/>
            <person name="Seidl-Seiboth V."/>
            <person name="Martinez D.A."/>
            <person name="Druzhinina I.S."/>
            <person name="Thon M."/>
            <person name="Zeilinger S."/>
            <person name="Casas-Flores S."/>
            <person name="Horwitz B.A."/>
            <person name="Mukherjee P.K."/>
            <person name="Mukherjee M."/>
            <person name="Kredics L."/>
            <person name="Alcaraz L.D."/>
            <person name="Aerts A."/>
            <person name="Antal Z."/>
            <person name="Atanasova L."/>
            <person name="Cervantes-Badillo M.G."/>
            <person name="Challacombe J."/>
            <person name="Chertkov O."/>
            <person name="McCluskey K."/>
            <person name="Coulpier F."/>
            <person name="Deshpande N."/>
            <person name="von Doehren H."/>
            <person name="Ebbole D.J."/>
            <person name="Esquivel-Naranjo E.U."/>
            <person name="Fekete E."/>
            <person name="Flipphi M."/>
            <person name="Glaser F."/>
            <person name="Gomez-Rodriguez E.Y."/>
            <person name="Gruber S."/>
            <person name="Han C."/>
            <person name="Henrissat B."/>
            <person name="Hermosa R."/>
            <person name="Hernandez-Onate M."/>
            <person name="Karaffa L."/>
            <person name="Kosti I."/>
            <person name="Le Crom S."/>
            <person name="Lindquist E."/>
            <person name="Lucas S."/>
            <person name="Luebeck M."/>
            <person name="Luebeck P.S."/>
            <person name="Margeot A."/>
            <person name="Metz B."/>
            <person name="Misra M."/>
            <person name="Nevalainen H."/>
            <person name="Omann M."/>
            <person name="Packer N."/>
            <person name="Perrone G."/>
            <person name="Uresti-Rivera E.E."/>
            <person name="Salamov A."/>
            <person name="Schmoll M."/>
            <person name="Seiboth B."/>
            <person name="Shapiro H."/>
            <person name="Sukno S."/>
            <person name="Tamayo-Ramos J.A."/>
            <person name="Tisch D."/>
            <person name="Wiest A."/>
            <person name="Wilkinson H.H."/>
            <person name="Zhang M."/>
            <person name="Coutinho P.M."/>
            <person name="Kenerley C.M."/>
            <person name="Monte E."/>
            <person name="Baker S.E."/>
            <person name="Grigoriev I.V."/>
        </authorList>
    </citation>
    <scope>NUCLEOTIDE SEQUENCE [LARGE SCALE GENOMIC DNA]</scope>
    <source>
        <strain evidence="3">Gv29-8 / FGSC 10586</strain>
    </source>
</reference>
<dbReference type="InParanoid" id="G9NC60"/>
<dbReference type="PANTHER" id="PTHR33112">
    <property type="entry name" value="DOMAIN PROTEIN, PUTATIVE-RELATED"/>
    <property type="match status" value="1"/>
</dbReference>
<sequence>PHGSYVTLSHCWGNAATVFKLEKANKESLLKELPPLAKTFEEAIIAAKELGARYIWIDCICIIQDDKADWEREASLMANVYRNAMCNISATASSDSTGGLFYNREEIFTGISLSYPETGEKLLLIREELEVAGWVLQERLLSPRIVHFTNRQLAWECNEHIALTFRSDLLPALSGIAKYLQEISGATYLTGIWK</sequence>
<dbReference type="VEuPathDB" id="FungiDB:TRIVIDRAFT_138679"/>
<feature type="non-terminal residue" evidence="2">
    <location>
        <position position="1"/>
    </location>
</feature>
<comment type="caution">
    <text evidence="2">The sequence shown here is derived from an EMBL/GenBank/DDBJ whole genome shotgun (WGS) entry which is preliminary data.</text>
</comment>
<organism evidence="2 3">
    <name type="scientific">Hypocrea virens (strain Gv29-8 / FGSC 10586)</name>
    <name type="common">Gliocladium virens</name>
    <name type="synonym">Trichoderma virens</name>
    <dbReference type="NCBI Taxonomy" id="413071"/>
    <lineage>
        <taxon>Eukaryota</taxon>
        <taxon>Fungi</taxon>
        <taxon>Dikarya</taxon>
        <taxon>Ascomycota</taxon>
        <taxon>Pezizomycotina</taxon>
        <taxon>Sordariomycetes</taxon>
        <taxon>Hypocreomycetidae</taxon>
        <taxon>Hypocreales</taxon>
        <taxon>Hypocreaceae</taxon>
        <taxon>Trichoderma</taxon>
    </lineage>
</organism>
<dbReference type="OMA" id="MCNISAT"/>
<proteinExistence type="predicted"/>
<evidence type="ECO:0000313" key="2">
    <source>
        <dbReference type="EMBL" id="EHK15285.1"/>
    </source>
</evidence>
<protein>
    <recommendedName>
        <fullName evidence="1">Heterokaryon incompatibility domain-containing protein</fullName>
    </recommendedName>
</protein>
<dbReference type="OrthoDB" id="5362512at2759"/>
<dbReference type="RefSeq" id="XP_013949488.1">
    <property type="nucleotide sequence ID" value="XM_014094013.1"/>
</dbReference>
<evidence type="ECO:0000259" key="1">
    <source>
        <dbReference type="Pfam" id="PF06985"/>
    </source>
</evidence>
<dbReference type="STRING" id="413071.G9NC60"/>
<feature type="non-terminal residue" evidence="2">
    <location>
        <position position="194"/>
    </location>
</feature>
<name>G9NC60_HYPVG</name>
<keyword evidence="3" id="KW-1185">Reference proteome</keyword>
<dbReference type="Proteomes" id="UP000007115">
    <property type="component" value="Unassembled WGS sequence"/>
</dbReference>
<evidence type="ECO:0000313" key="3">
    <source>
        <dbReference type="Proteomes" id="UP000007115"/>
    </source>
</evidence>
<dbReference type="InterPro" id="IPR010730">
    <property type="entry name" value="HET"/>
</dbReference>
<dbReference type="Pfam" id="PF06985">
    <property type="entry name" value="HET"/>
    <property type="match status" value="1"/>
</dbReference>
<dbReference type="AlphaFoldDB" id="G9NC60"/>
<accession>G9NC60</accession>